<dbReference type="HOGENOM" id="CLU_3353071_0_0_0"/>
<evidence type="ECO:0000313" key="2">
    <source>
        <dbReference type="Proteomes" id="UP000000496"/>
    </source>
</evidence>
<feature type="non-terminal residue" evidence="1">
    <location>
        <position position="37"/>
    </location>
</feature>
<dbReference type="KEGG" id="sng:SNE_A11380"/>
<keyword evidence="2" id="KW-1185">Reference proteome</keyword>
<reference key="1">
    <citation type="journal article" date="2011" name="Mol. Biol. Evol.">
        <title>Unity in variety -- the pan-genome of the Chlamydiae.</title>
        <authorList>
            <person name="Collingro A."/>
            <person name="Tischler P."/>
            <person name="Weinmaier T."/>
            <person name="Penz T."/>
            <person name="Heinz E."/>
            <person name="Brunham R.C."/>
            <person name="Read T.D."/>
            <person name="Bavoil P.M."/>
            <person name="Sachse K."/>
            <person name="Kahane S."/>
            <person name="Friedman M.G."/>
            <person name="Rattei T."/>
            <person name="Myers G.S.A."/>
            <person name="Horn M."/>
        </authorList>
    </citation>
    <scope>NUCLEOTIDE SEQUENCE</scope>
    <source>
        <strain>Z</strain>
    </source>
</reference>
<evidence type="ECO:0000313" key="1">
    <source>
        <dbReference type="EMBL" id="CCB89015.1"/>
    </source>
</evidence>
<protein>
    <submittedName>
        <fullName evidence="1">Uncharacterized protein</fullName>
    </submittedName>
</protein>
<gene>
    <name evidence="1" type="ordered locus">SNE_A11380</name>
</gene>
<dbReference type="Proteomes" id="UP000000496">
    <property type="component" value="Chromosome gsn.131"/>
</dbReference>
<reference evidence="1 2" key="2">
    <citation type="journal article" date="2011" name="Mol. Biol. Evol.">
        <title>Unity in variety--the pan-genome of the Chlamydiae.</title>
        <authorList>
            <person name="Collingro A."/>
            <person name="Tischler P."/>
            <person name="Weinmaier T."/>
            <person name="Penz T."/>
            <person name="Heinz E."/>
            <person name="Brunham R.C."/>
            <person name="Read T.D."/>
            <person name="Bavoil P.M."/>
            <person name="Sachse K."/>
            <person name="Kahane S."/>
            <person name="Friedman M.G."/>
            <person name="Rattei T."/>
            <person name="Myers G.S."/>
            <person name="Horn M."/>
        </authorList>
    </citation>
    <scope>NUCLEOTIDE SEQUENCE [LARGE SCALE GENOMIC DNA]</scope>
    <source>
        <strain evidence="2">ATCC VR-1471 / Z</strain>
    </source>
</reference>
<organism evidence="1 2">
    <name type="scientific">Simkania negevensis (strain ATCC VR-1471 / DSM 27360 / Z)</name>
    <dbReference type="NCBI Taxonomy" id="331113"/>
    <lineage>
        <taxon>Bacteria</taxon>
        <taxon>Pseudomonadati</taxon>
        <taxon>Chlamydiota</taxon>
        <taxon>Chlamydiia</taxon>
        <taxon>Parachlamydiales</taxon>
        <taxon>Simkaniaceae</taxon>
        <taxon>Simkania</taxon>
    </lineage>
</organism>
<proteinExistence type="predicted"/>
<accession>F8L893</accession>
<name>F8L893_SIMNZ</name>
<dbReference type="EMBL" id="FR872582">
    <property type="protein sequence ID" value="CCB89015.1"/>
    <property type="molecule type" value="Genomic_DNA"/>
</dbReference>
<dbReference type="AlphaFoldDB" id="F8L893"/>
<sequence length="37" mass="4499">MFIRKFDHRYLNLIKNLDIQDESAKETLIETLTFKTI</sequence>